<dbReference type="AlphaFoldDB" id="A0A3M2REE2"/>
<dbReference type="EMBL" id="NKUJ01000492">
    <property type="protein sequence ID" value="RMJ03687.1"/>
    <property type="molecule type" value="Genomic_DNA"/>
</dbReference>
<sequence>MTQNTSQGTQKSIFQQKDLEKSHDILTCTIKEPPFSYAHLELVSDRSVTVTLDNLQVKSYCTAALRQLLGLTGQAISVDILKVEGSHAWVRVPRPDLGSFSAAITAWRGTSDDGAQVSLQVRQCADWLGAMVGADGQDRLWNA</sequence>
<gene>
    <name evidence="2" type="ORF">CDV36_014786</name>
</gene>
<dbReference type="Pfam" id="PF20976">
    <property type="entry name" value="Pop8"/>
    <property type="match status" value="1"/>
</dbReference>
<dbReference type="GO" id="GO:0034965">
    <property type="term" value="P:intronic box C/D snoRNA processing"/>
    <property type="evidence" value="ECO:0007669"/>
    <property type="project" value="TreeGrafter"/>
</dbReference>
<dbReference type="GO" id="GO:0000172">
    <property type="term" value="C:ribonuclease MRP complex"/>
    <property type="evidence" value="ECO:0007669"/>
    <property type="project" value="InterPro"/>
</dbReference>
<protein>
    <recommendedName>
        <fullName evidence="1">Ribonucleases P/MRP subunit Pop8-like domain-containing protein</fullName>
    </recommendedName>
</protein>
<dbReference type="Proteomes" id="UP000277212">
    <property type="component" value="Unassembled WGS sequence"/>
</dbReference>
<dbReference type="OrthoDB" id="5530243at2759"/>
<dbReference type="STRING" id="2010991.A0A3M2REE2"/>
<dbReference type="PANTHER" id="PTHR28173">
    <property type="entry name" value="RIBONUCLEASES P/MRP PROTEIN SUBUNIT POP8"/>
    <property type="match status" value="1"/>
</dbReference>
<dbReference type="PANTHER" id="PTHR28173:SF1">
    <property type="entry name" value="RIBONUCLEASES P_MRP PROTEIN SUBUNIT POP8"/>
    <property type="match status" value="1"/>
</dbReference>
<dbReference type="GO" id="GO:0000294">
    <property type="term" value="P:nuclear-transcribed mRNA catabolic process, RNase MRP-dependent"/>
    <property type="evidence" value="ECO:0007669"/>
    <property type="project" value="TreeGrafter"/>
</dbReference>
<accession>A0A3M2REE2</accession>
<evidence type="ECO:0000313" key="3">
    <source>
        <dbReference type="Proteomes" id="UP000277212"/>
    </source>
</evidence>
<proteinExistence type="predicted"/>
<dbReference type="InterPro" id="IPR049128">
    <property type="entry name" value="Pop8-like_dom"/>
</dbReference>
<reference evidence="2 3" key="1">
    <citation type="submission" date="2017-06" db="EMBL/GenBank/DDBJ databases">
        <title>Comparative genomic analysis of Ambrosia Fusariam Clade fungi.</title>
        <authorList>
            <person name="Stajich J.E."/>
            <person name="Carrillo J."/>
            <person name="Kijimoto T."/>
            <person name="Eskalen A."/>
            <person name="O'Donnell K."/>
            <person name="Kasson M."/>
        </authorList>
    </citation>
    <scope>NUCLEOTIDE SEQUENCE [LARGE SCALE GENOMIC DNA]</scope>
    <source>
        <strain evidence="2">UCR3666</strain>
    </source>
</reference>
<dbReference type="GO" id="GO:0004526">
    <property type="term" value="F:ribonuclease P activity"/>
    <property type="evidence" value="ECO:0007669"/>
    <property type="project" value="TreeGrafter"/>
</dbReference>
<dbReference type="GO" id="GO:0008033">
    <property type="term" value="P:tRNA processing"/>
    <property type="evidence" value="ECO:0007669"/>
    <property type="project" value="InterPro"/>
</dbReference>
<name>A0A3M2REE2_9HYPO</name>
<evidence type="ECO:0000313" key="2">
    <source>
        <dbReference type="EMBL" id="RMJ03687.1"/>
    </source>
</evidence>
<feature type="domain" description="Ribonucleases P/MRP subunit Pop8-like" evidence="1">
    <location>
        <begin position="34"/>
        <end position="107"/>
    </location>
</feature>
<keyword evidence="3" id="KW-1185">Reference proteome</keyword>
<evidence type="ECO:0000259" key="1">
    <source>
        <dbReference type="Pfam" id="PF20976"/>
    </source>
</evidence>
<dbReference type="InterPro" id="IPR020347">
    <property type="entry name" value="Pop8"/>
</dbReference>
<comment type="caution">
    <text evidence="2">The sequence shown here is derived from an EMBL/GenBank/DDBJ whole genome shotgun (WGS) entry which is preliminary data.</text>
</comment>
<dbReference type="GO" id="GO:0005655">
    <property type="term" value="C:nucleolar ribonuclease P complex"/>
    <property type="evidence" value="ECO:0007669"/>
    <property type="project" value="InterPro"/>
</dbReference>
<organism evidence="2 3">
    <name type="scientific">Fusarium kuroshium</name>
    <dbReference type="NCBI Taxonomy" id="2010991"/>
    <lineage>
        <taxon>Eukaryota</taxon>
        <taxon>Fungi</taxon>
        <taxon>Dikarya</taxon>
        <taxon>Ascomycota</taxon>
        <taxon>Pezizomycotina</taxon>
        <taxon>Sordariomycetes</taxon>
        <taxon>Hypocreomycetidae</taxon>
        <taxon>Hypocreales</taxon>
        <taxon>Nectriaceae</taxon>
        <taxon>Fusarium</taxon>
        <taxon>Fusarium solani species complex</taxon>
    </lineage>
</organism>
<dbReference type="GO" id="GO:0000171">
    <property type="term" value="F:ribonuclease MRP activity"/>
    <property type="evidence" value="ECO:0007669"/>
    <property type="project" value="TreeGrafter"/>
</dbReference>